<feature type="domain" description="HECT" evidence="4">
    <location>
        <begin position="955"/>
        <end position="1278"/>
    </location>
</feature>
<sequence>MWQDYDSDNQQMVDKFIKAGVVYSKDVENAFRCVNRAAFVSKKLLSSAFNDSPIKGPPNIHMSAPQIYATIMEHLELEPGMSFLNIGSGTGYFSSVAGFLIKPHGLNNGIEINNDLVEFAREKVKDLFKYNEMAAKEICPPTFISGNCFLLDPSQIKYDRLYCGGSCTASNVTFFLEFLKIGGFLIAPLGNKLIKLERVSHKEGVKTVLSDVCFAPLARLDSKYISKMRDVRLPLLRFPLSNKRNNPKKTIFIDANFPVCKSAARKKLARLRAVQDALDSLERDCSIPQPFCYLPNLNQINDYNYLKKSHFTNNQLEQSSKGSFKNHLSTTVENPQLFKTFKPEAKNSNYTDLNDQKQSYNTIDIWNHLYSNKLWENVVDHYYSVCSTSPDRRDRCFQHKAVINETSKFKNLPQKPKHFALSLHKNITDKIAINNKIPAEKKDKTLLSEISYEKISNEINYDKISDEINGKNSDNILIAEIKKTLNDILTCICNDVNVYNNVMQSSPDKEKTLLKQNKTNKYINIDEDKEISTYLSKVSYCEWSHLHDLELISFLVENKKESESLMLKENLPKVFRSDIFEKNNFIKYPLLSNVNATLLIYRSISLIRVVTVIDSVLDILVGPSLKRDQFHIQYEEKFPLASFSEDSFKLVVSKTQINKNDEVSEKLLHEKACTDEEKDLFNEISMMMTSEIEYVKQQEAILKKKIELINNIDEQYKEQIKLLNQQVELIEEQQHLLVEVSLEDSSQFLSSQHLVAEKKQQRQALLDKRDKISADRVIQNLEKNELLIMLEQVLSLETKLHQEMSLLKLKGIGYLHSQVCGLSKFSQFAHKADQIISKMQSNSMVPKPEGYKYSHNNSETEINANSFTSTLNKNKFRYLPNKILPRCRFLLPLSKKRLTFVKEMLHSSERSAPQHIPVIFIDRSIPLSQRKTESDTVFKQLYYGVLQKQLNYRWNKKTYEQWWEVKFIGEGIIDQGGGFRDSLVEISEELCPPNPEVISPLPYFIKTPNQRSGSGNHLDCFTLNPSCDDFSLFYWIGQLMGACFRTDESLPLTLAPYIWKILVGEHVTWEKDYATVDEAAVRNIGWLESIDEDTYSELKIEEVFTTHLSNQVEFELCPNGLNKIVKWNDRKEFSLLVRKARMLENINQIKALRSGLTSVIPEGVLSCLTWCDLEKGVCGDPCISVEGLKANCRYGDDLKASSQNIIYMWSALQSFTEIERSCFIRFVTGRKRLPSPFIVSRSSMNIDNLPSASTCGKNLFLPDYSSAAVCTEKLRYAIYNCVAIDADTSPW</sequence>
<proteinExistence type="predicted"/>
<dbReference type="Pfam" id="PF00632">
    <property type="entry name" value="HECT"/>
    <property type="match status" value="1"/>
</dbReference>
<dbReference type="PANTHER" id="PTHR46654">
    <property type="entry name" value="E3 UBIQUITIN-PROTEIN LIGASE HECTD3"/>
    <property type="match status" value="1"/>
</dbReference>
<dbReference type="SMART" id="SM00119">
    <property type="entry name" value="HECTc"/>
    <property type="match status" value="1"/>
</dbReference>
<dbReference type="InterPro" id="IPR000569">
    <property type="entry name" value="HECT_dom"/>
</dbReference>
<evidence type="ECO:0000256" key="1">
    <source>
        <dbReference type="ARBA" id="ARBA00022786"/>
    </source>
</evidence>
<dbReference type="InterPro" id="IPR029063">
    <property type="entry name" value="SAM-dependent_MTases_sf"/>
</dbReference>
<dbReference type="InterPro" id="IPR035983">
    <property type="entry name" value="Hect_E3_ubiquitin_ligase"/>
</dbReference>
<accession>A0ABM4CZE7</accession>
<feature type="coiled-coil region" evidence="3">
    <location>
        <begin position="713"/>
        <end position="775"/>
    </location>
</feature>
<protein>
    <submittedName>
        <fullName evidence="6">Uncharacterized protein LOC100214952 isoform X3</fullName>
    </submittedName>
</protein>
<dbReference type="InterPro" id="IPR042469">
    <property type="entry name" value="HECTD3"/>
</dbReference>
<evidence type="ECO:0000256" key="3">
    <source>
        <dbReference type="SAM" id="Coils"/>
    </source>
</evidence>
<dbReference type="GeneID" id="100214952"/>
<dbReference type="Gene3D" id="3.30.2410.10">
    <property type="entry name" value="Hect, E3 ligase catalytic domain"/>
    <property type="match status" value="1"/>
</dbReference>
<dbReference type="RefSeq" id="XP_065667346.1">
    <property type="nucleotide sequence ID" value="XM_065811274.1"/>
</dbReference>
<organism evidence="5 6">
    <name type="scientific">Hydra vulgaris</name>
    <name type="common">Hydra</name>
    <name type="synonym">Hydra attenuata</name>
    <dbReference type="NCBI Taxonomy" id="6087"/>
    <lineage>
        <taxon>Eukaryota</taxon>
        <taxon>Metazoa</taxon>
        <taxon>Cnidaria</taxon>
        <taxon>Hydrozoa</taxon>
        <taxon>Hydroidolina</taxon>
        <taxon>Anthoathecata</taxon>
        <taxon>Aplanulata</taxon>
        <taxon>Hydridae</taxon>
        <taxon>Hydra</taxon>
    </lineage>
</organism>
<dbReference type="Pfam" id="PF01135">
    <property type="entry name" value="PCMT"/>
    <property type="match status" value="1"/>
</dbReference>
<name>A0ABM4CZE7_HYDVU</name>
<dbReference type="Gene3D" id="3.40.50.150">
    <property type="entry name" value="Vaccinia Virus protein VP39"/>
    <property type="match status" value="1"/>
</dbReference>
<dbReference type="PANTHER" id="PTHR46654:SF1">
    <property type="entry name" value="E3 UBIQUITIN-PROTEIN LIGASE HECTD3"/>
    <property type="match status" value="1"/>
</dbReference>
<evidence type="ECO:0000313" key="5">
    <source>
        <dbReference type="Proteomes" id="UP001652625"/>
    </source>
</evidence>
<dbReference type="Gene3D" id="3.30.2160.10">
    <property type="entry name" value="Hect, E3 ligase catalytic domain"/>
    <property type="match status" value="1"/>
</dbReference>
<dbReference type="Proteomes" id="UP001652625">
    <property type="component" value="Chromosome 12"/>
</dbReference>
<dbReference type="SUPFAM" id="SSF53335">
    <property type="entry name" value="S-adenosyl-L-methionine-dependent methyltransferases"/>
    <property type="match status" value="1"/>
</dbReference>
<keyword evidence="5" id="KW-1185">Reference proteome</keyword>
<reference evidence="6" key="1">
    <citation type="submission" date="2025-08" db="UniProtKB">
        <authorList>
            <consortium name="RefSeq"/>
        </authorList>
    </citation>
    <scope>IDENTIFICATION</scope>
</reference>
<evidence type="ECO:0000313" key="6">
    <source>
        <dbReference type="RefSeq" id="XP_065667346.1"/>
    </source>
</evidence>
<dbReference type="Gene3D" id="3.90.1750.10">
    <property type="entry name" value="Hect, E3 ligase catalytic domains"/>
    <property type="match status" value="1"/>
</dbReference>
<dbReference type="PROSITE" id="PS50237">
    <property type="entry name" value="HECT"/>
    <property type="match status" value="1"/>
</dbReference>
<gene>
    <name evidence="6" type="primary">LOC100214952</name>
</gene>
<feature type="active site" description="Glycyl thioester intermediate" evidence="2">
    <location>
        <position position="1255"/>
    </location>
</feature>
<dbReference type="SUPFAM" id="SSF56204">
    <property type="entry name" value="Hect, E3 ligase catalytic domain"/>
    <property type="match status" value="1"/>
</dbReference>
<keyword evidence="1 2" id="KW-0833">Ubl conjugation pathway</keyword>
<evidence type="ECO:0000259" key="4">
    <source>
        <dbReference type="PROSITE" id="PS50237"/>
    </source>
</evidence>
<evidence type="ECO:0000256" key="2">
    <source>
        <dbReference type="PROSITE-ProRule" id="PRU00104"/>
    </source>
</evidence>
<keyword evidence="3" id="KW-0175">Coiled coil</keyword>